<gene>
    <name evidence="1" type="ORF">A33I_07835</name>
</gene>
<dbReference type="CDD" id="cd08054">
    <property type="entry name" value="gp6"/>
    <property type="match status" value="1"/>
</dbReference>
<comment type="caution">
    <text evidence="1">The sequence shown here is derived from an EMBL/GenBank/DDBJ whole genome shotgun (WGS) entry which is preliminary data.</text>
</comment>
<dbReference type="InterPro" id="IPR006450">
    <property type="entry name" value="Phage_HK97_gp6-like"/>
</dbReference>
<dbReference type="Pfam" id="PF05135">
    <property type="entry name" value="Phage_connect_1"/>
    <property type="match status" value="1"/>
</dbReference>
<dbReference type="NCBIfam" id="TIGR01560">
    <property type="entry name" value="put_DNA_pack"/>
    <property type="match status" value="1"/>
</dbReference>
<dbReference type="PATRIC" id="fig|1188261.3.peg.960"/>
<evidence type="ECO:0000313" key="1">
    <source>
        <dbReference type="EMBL" id="ERN54102.1"/>
    </source>
</evidence>
<dbReference type="InterPro" id="IPR021146">
    <property type="entry name" value="Phage_gp6-like_head-tail"/>
</dbReference>
<name>U6SRU0_9BACI</name>
<organism evidence="1 2">
    <name type="scientific">Alkalihalophilus marmarensis DSM 21297</name>
    <dbReference type="NCBI Taxonomy" id="1188261"/>
    <lineage>
        <taxon>Bacteria</taxon>
        <taxon>Bacillati</taxon>
        <taxon>Bacillota</taxon>
        <taxon>Bacilli</taxon>
        <taxon>Bacillales</taxon>
        <taxon>Bacillaceae</taxon>
        <taxon>Alkalihalophilus</taxon>
    </lineage>
</organism>
<proteinExistence type="predicted"/>
<dbReference type="Gene3D" id="1.10.3230.30">
    <property type="entry name" value="Phage gp6-like head-tail connector protein"/>
    <property type="match status" value="1"/>
</dbReference>
<sequence length="101" mass="11748">MITINEAKLYLRLDEDDDTEDNLIDLLISTAEEYIKSATGFKFENSVPERAKMIALFLVSHWYENRSITQTGKQVARIDMTARALIEQLRYSHNEDEYDAT</sequence>
<accession>U6SRU0</accession>
<reference evidence="1 2" key="1">
    <citation type="journal article" date="2013" name="Genome Announc.">
        <title>Genome Sequence of the Extreme Obligate Alkaliphile Bacillus marmarensis Strain DSM 21297.</title>
        <authorList>
            <person name="Wernick D.G."/>
            <person name="Choi K.Y."/>
            <person name="Tat C.A."/>
            <person name="Lafontaine Rivera J.G."/>
            <person name="Liao J.C."/>
        </authorList>
    </citation>
    <scope>NUCLEOTIDE SEQUENCE [LARGE SCALE GENOMIC DNA]</scope>
    <source>
        <strain evidence="1 2">DSM 21297</strain>
    </source>
</reference>
<protein>
    <submittedName>
        <fullName evidence="1">DNA packaging protein</fullName>
    </submittedName>
</protein>
<dbReference type="Proteomes" id="UP000017170">
    <property type="component" value="Unassembled WGS sequence"/>
</dbReference>
<dbReference type="AlphaFoldDB" id="U6SRU0"/>
<dbReference type="RefSeq" id="WP_022627289.1">
    <property type="nucleotide sequence ID" value="NZ_ATAE01000008.1"/>
</dbReference>
<dbReference type="EMBL" id="ATAE01000008">
    <property type="protein sequence ID" value="ERN54102.1"/>
    <property type="molecule type" value="Genomic_DNA"/>
</dbReference>
<evidence type="ECO:0000313" key="2">
    <source>
        <dbReference type="Proteomes" id="UP000017170"/>
    </source>
</evidence>
<keyword evidence="2" id="KW-1185">Reference proteome</keyword>